<dbReference type="EMBL" id="FLQV01000454">
    <property type="protein sequence ID" value="SBS92880.1"/>
    <property type="molecule type" value="Genomic_DNA"/>
</dbReference>
<proteinExistence type="predicted"/>
<protein>
    <submittedName>
        <fullName evidence="2">6-cysteine protein</fullName>
    </submittedName>
</protein>
<dbReference type="Pfam" id="PF18638">
    <property type="entry name" value="CyRPA"/>
    <property type="match status" value="1"/>
</dbReference>
<organism evidence="2 3">
    <name type="scientific">Plasmodium ovale curtisi</name>
    <dbReference type="NCBI Taxonomy" id="864141"/>
    <lineage>
        <taxon>Eukaryota</taxon>
        <taxon>Sar</taxon>
        <taxon>Alveolata</taxon>
        <taxon>Apicomplexa</taxon>
        <taxon>Aconoidasida</taxon>
        <taxon>Haemosporida</taxon>
        <taxon>Plasmodiidae</taxon>
        <taxon>Plasmodium</taxon>
        <taxon>Plasmodium (Plasmodium)</taxon>
    </lineage>
</organism>
<dbReference type="Proteomes" id="UP000078546">
    <property type="component" value="Unassembled WGS sequence"/>
</dbReference>
<dbReference type="AlphaFoldDB" id="A0A1A8WL46"/>
<dbReference type="InterPro" id="IPR041396">
    <property type="entry name" value="CyRPA"/>
</dbReference>
<evidence type="ECO:0000259" key="1">
    <source>
        <dbReference type="Pfam" id="PF18638"/>
    </source>
</evidence>
<gene>
    <name evidence="2" type="ORF">POVCU1_024200</name>
</gene>
<reference evidence="3" key="1">
    <citation type="submission" date="2016-05" db="EMBL/GenBank/DDBJ databases">
        <authorList>
            <person name="Naeem Raeece"/>
        </authorList>
    </citation>
    <scope>NUCLEOTIDE SEQUENCE [LARGE SCALE GENOMIC DNA]</scope>
</reference>
<evidence type="ECO:0000313" key="3">
    <source>
        <dbReference type="Proteomes" id="UP000078546"/>
    </source>
</evidence>
<feature type="domain" description="Cysteine-rich protective antigen 6 bladed" evidence="1">
    <location>
        <begin position="86"/>
        <end position="395"/>
    </location>
</feature>
<evidence type="ECO:0000313" key="2">
    <source>
        <dbReference type="EMBL" id="SBS92880.1"/>
    </source>
</evidence>
<name>A0A1A8WL46_PLAOA</name>
<sequence>MGSQKEKDNVSSILSIRTYDSSSAGNGIGKEDRPKIFSRVVPSGRFLTYPVHRMLPVTRPLCALLWTWVLFTGTHCFYFNVENELISKDTNIRKCYQEHYLNFNGEIVQVCLDKIPTNSVTLYNIIVSSYGDDKKWVEKYKLISKNTMKIMKYFYSFVSNDMLIIIFCFNKVVTKAPYECHYTSTKDLKDVKTDKIKVDFGIFDPLALEDYSLPDLELFDKKFLLLCGLNGRRNSSGGPHPFVICHGSIDGGVNWSHKLLFHLPDMKKHVAYRKVVPKIGGNEIGFRYFDPSVSLTKYIKCAYMKENNFECKEVILAREEEYIWDLTKIRGYYVAILSKGYKPPCSLYYMYNNVYLMPLEVPQSIGDKYDRGNLFPLDSSRVIYNYVNEKTTYTYILKHKGSVKNCTLLYIKREYMNPGFTKEGNKYVCTVNYDDLVVEGNERHLTVSIYNGVRQDIRKCFNMRFDKILEPVNIVHKIDTQYEYSNFKLYTIFIKKQIEHFFLKDNLTLECYLGEDFYLRLKLNYKNSFVIQNDAITTRNVDAVTDLYPNNVIHFKFPYDNAENIINQTIFPEYTKYIKIDSKNYIFKLPEHVQNKIITNLSCPINNISNKFKMKKVIINKGGKDVNILGIDFSNTAGGTDIGSIGGTDIGSSGHGICIYKNKYNNCNKITINKNKIIVNVNYSDSKNDIYLGLICPVNKKNKNVCFNDVYYNKKKTFIRDYLKDNNGFLTIFPKMYINPKSTFNHSPYEESILILTTDFLRHFNEKRSSQRDSFLCKCYMNNVLYDITFAFSPSFAPFSQRASRASSDTLNFPDEIKTLFTTHFTLRLHLSEQQIKQDSSPPQIDAKAISPTGTFTLFATSF</sequence>
<accession>A0A1A8WL46</accession>